<proteinExistence type="predicted"/>
<dbReference type="Proteomes" id="UP000683360">
    <property type="component" value="Unassembled WGS sequence"/>
</dbReference>
<comment type="caution">
    <text evidence="1">The sequence shown here is derived from an EMBL/GenBank/DDBJ whole genome shotgun (WGS) entry which is preliminary data.</text>
</comment>
<name>A0A8S3S838_MYTED</name>
<evidence type="ECO:0000313" key="2">
    <source>
        <dbReference type="Proteomes" id="UP000683360"/>
    </source>
</evidence>
<sequence length="457" mass="53038">MFKQISSKDTCRNNSYDLGISLDSDISDVTCQKDSSSTDFHLFEEIPYSNELEREHGNDDFESSPCSIKTSTPFKSGHRDVYHFECSPIASMLSISPRITKRKTQSLTKRSLHYESNDLDCSINLDISDVLSIGLNQSSNISNPSLSNIDSNELHEVRGNIPSPSSIPSSSNNYGEPNILLFNKHTRTARILRSLKKMCCDRSCLNSLTAVDVKNMRTKYWSKSPSERRQWLFDKFTEQSRVDKNVKFLTEKGITVCQNGFLGVYDINQSVFYRNRKLFLRGVSSSVPTAFRKRTTKYLTAMNWFEDYIMFHGDRMPNINYIYLPYRTRKFVIFKQYVNELSMGKTLKDLHSTGCGKTHFRMLKSKKEERKYYYRKRDAAKSSPSHYLSLIIDGMDQYQASDHVSFFYKASQQKPWKLAPSGMFLSDSNGNIHLPKEHQKFQNLSLTRFHWEKWNPD</sequence>
<evidence type="ECO:0000313" key="1">
    <source>
        <dbReference type="EMBL" id="CAG2214553.1"/>
    </source>
</evidence>
<keyword evidence="2" id="KW-1185">Reference proteome</keyword>
<dbReference type="AlphaFoldDB" id="A0A8S3S838"/>
<dbReference type="EMBL" id="CAJPWZ010001414">
    <property type="protein sequence ID" value="CAG2214553.1"/>
    <property type="molecule type" value="Genomic_DNA"/>
</dbReference>
<protein>
    <submittedName>
        <fullName evidence="1">Uncharacterized protein</fullName>
    </submittedName>
</protein>
<organism evidence="1 2">
    <name type="scientific">Mytilus edulis</name>
    <name type="common">Blue mussel</name>
    <dbReference type="NCBI Taxonomy" id="6550"/>
    <lineage>
        <taxon>Eukaryota</taxon>
        <taxon>Metazoa</taxon>
        <taxon>Spiralia</taxon>
        <taxon>Lophotrochozoa</taxon>
        <taxon>Mollusca</taxon>
        <taxon>Bivalvia</taxon>
        <taxon>Autobranchia</taxon>
        <taxon>Pteriomorphia</taxon>
        <taxon>Mytilida</taxon>
        <taxon>Mytiloidea</taxon>
        <taxon>Mytilidae</taxon>
        <taxon>Mytilinae</taxon>
        <taxon>Mytilus</taxon>
    </lineage>
</organism>
<gene>
    <name evidence="1" type="ORF">MEDL_28394</name>
</gene>
<accession>A0A8S3S838</accession>
<dbReference type="PANTHER" id="PTHR33153">
    <property type="entry name" value="MYND-TYPE DOMAIN-CONTAINING PROTEIN"/>
    <property type="match status" value="1"/>
</dbReference>
<reference evidence="1" key="1">
    <citation type="submission" date="2021-03" db="EMBL/GenBank/DDBJ databases">
        <authorList>
            <person name="Bekaert M."/>
        </authorList>
    </citation>
    <scope>NUCLEOTIDE SEQUENCE</scope>
</reference>
<dbReference type="PANTHER" id="PTHR33153:SF3">
    <property type="entry name" value="TRAFFICKING PROTEIN PARTICLE COMPLEX SUBUNIT 11 DOMAIN-CONTAINING PROTEIN"/>
    <property type="match status" value="1"/>
</dbReference>